<dbReference type="EMBL" id="SMKQ01000254">
    <property type="protein sequence ID" value="TDD33600.1"/>
    <property type="molecule type" value="Genomic_DNA"/>
</dbReference>
<protein>
    <submittedName>
        <fullName evidence="1">Serine/threonine protein kinase</fullName>
    </submittedName>
</protein>
<dbReference type="AlphaFoldDB" id="A0A4R4XR31"/>
<name>A0A4R4XR31_9ACTN</name>
<reference evidence="1 2" key="1">
    <citation type="submission" date="2019-03" db="EMBL/GenBank/DDBJ databases">
        <title>Draft genome sequences of novel Actinobacteria.</title>
        <authorList>
            <person name="Sahin N."/>
            <person name="Ay H."/>
            <person name="Saygin H."/>
        </authorList>
    </citation>
    <scope>NUCLEOTIDE SEQUENCE [LARGE SCALE GENOMIC DNA]</scope>
    <source>
        <strain evidence="1 2">CH32</strain>
    </source>
</reference>
<dbReference type="Proteomes" id="UP000295302">
    <property type="component" value="Unassembled WGS sequence"/>
</dbReference>
<dbReference type="RefSeq" id="WP_132622142.1">
    <property type="nucleotide sequence ID" value="NZ_SMKQ01000254.1"/>
</dbReference>
<comment type="caution">
    <text evidence="1">The sequence shown here is derived from an EMBL/GenBank/DDBJ whole genome shotgun (WGS) entry which is preliminary data.</text>
</comment>
<gene>
    <name evidence="1" type="ORF">E1286_42055</name>
</gene>
<keyword evidence="1" id="KW-0808">Transferase</keyword>
<keyword evidence="1" id="KW-0418">Kinase</keyword>
<dbReference type="InterPro" id="IPR045990">
    <property type="entry name" value="DUF5946"/>
</dbReference>
<dbReference type="OrthoDB" id="158614at2"/>
<evidence type="ECO:0000313" key="2">
    <source>
        <dbReference type="Proteomes" id="UP000295302"/>
    </source>
</evidence>
<dbReference type="Pfam" id="PF19371">
    <property type="entry name" value="DUF5946"/>
    <property type="match status" value="1"/>
</dbReference>
<proteinExistence type="predicted"/>
<sequence length="169" mass="18605">MSVCPGCRLELPDERRTSNEARYNASPECLRLSGEVAAFNHAHPARLAIWHQTCVDAYGAQHVSAGTKPIAVAFALNGLYLVFERGFTGLQARNAHGYLANTVPSWPRFTPPDNVGKVTVFDVTMASSVDEHIDLVQTWGRSVWAAWSHVHNEIATMTDAQLGSWHPHS</sequence>
<keyword evidence="1" id="KW-0723">Serine/threonine-protein kinase</keyword>
<keyword evidence="2" id="KW-1185">Reference proteome</keyword>
<accession>A0A4R4XR31</accession>
<dbReference type="GO" id="GO:0004674">
    <property type="term" value="F:protein serine/threonine kinase activity"/>
    <property type="evidence" value="ECO:0007669"/>
    <property type="project" value="UniProtKB-KW"/>
</dbReference>
<organism evidence="1 2">
    <name type="scientific">Nonomuraea terrae</name>
    <dbReference type="NCBI Taxonomy" id="2530383"/>
    <lineage>
        <taxon>Bacteria</taxon>
        <taxon>Bacillati</taxon>
        <taxon>Actinomycetota</taxon>
        <taxon>Actinomycetes</taxon>
        <taxon>Streptosporangiales</taxon>
        <taxon>Streptosporangiaceae</taxon>
        <taxon>Nonomuraea</taxon>
    </lineage>
</organism>
<evidence type="ECO:0000313" key="1">
    <source>
        <dbReference type="EMBL" id="TDD33600.1"/>
    </source>
</evidence>